<dbReference type="InterPro" id="IPR024232">
    <property type="entry name" value="SpoIIIAH"/>
</dbReference>
<dbReference type="EMBL" id="DVMO01000004">
    <property type="protein sequence ID" value="HIU26798.1"/>
    <property type="molecule type" value="Genomic_DNA"/>
</dbReference>
<organism evidence="1 2">
    <name type="scientific">Candidatus Fimisoma avicola</name>
    <dbReference type="NCBI Taxonomy" id="2840826"/>
    <lineage>
        <taxon>Bacteria</taxon>
        <taxon>Bacillati</taxon>
        <taxon>Bacillota</taxon>
        <taxon>Clostridia</taxon>
        <taxon>Eubacteriales</taxon>
        <taxon>Candidatus Fimisoma</taxon>
    </lineage>
</organism>
<dbReference type="AlphaFoldDB" id="A0A9D1L871"/>
<dbReference type="Pfam" id="PF12685">
    <property type="entry name" value="SpoIIIAH"/>
    <property type="match status" value="1"/>
</dbReference>
<proteinExistence type="predicted"/>
<sequence length="180" mass="19694">MKKKFSYKDILYKSKRLMVLGLVVVLGTGVIVTSGLSGNDEIPVHDGEVLVDSLTAAGEDTPAAAETGDFESMRAQLELDRNKLLASLDSTINNSTNDAEKDNASAEKDRIMEYMEKELDIESIIQSKGLPDSFVMITESSVTVTVDQQELDTNTVAKICDVVMRETGKPADKIIIQSKY</sequence>
<evidence type="ECO:0000313" key="1">
    <source>
        <dbReference type="EMBL" id="HIU26798.1"/>
    </source>
</evidence>
<dbReference type="Gene3D" id="1.10.287.4300">
    <property type="entry name" value="Stage III sporulation protein AH-like"/>
    <property type="match status" value="1"/>
</dbReference>
<accession>A0A9D1L871</accession>
<dbReference type="Proteomes" id="UP000824091">
    <property type="component" value="Unassembled WGS sequence"/>
</dbReference>
<reference evidence="1" key="1">
    <citation type="submission" date="2020-10" db="EMBL/GenBank/DDBJ databases">
        <authorList>
            <person name="Gilroy R."/>
        </authorList>
    </citation>
    <scope>NUCLEOTIDE SEQUENCE</scope>
    <source>
        <strain evidence="1">11300</strain>
    </source>
</reference>
<protein>
    <submittedName>
        <fullName evidence="1">SpoIIIAH-like family protein</fullName>
    </submittedName>
</protein>
<evidence type="ECO:0000313" key="2">
    <source>
        <dbReference type="Proteomes" id="UP000824091"/>
    </source>
</evidence>
<reference evidence="1" key="2">
    <citation type="journal article" date="2021" name="PeerJ">
        <title>Extensive microbial diversity within the chicken gut microbiome revealed by metagenomics and culture.</title>
        <authorList>
            <person name="Gilroy R."/>
            <person name="Ravi A."/>
            <person name="Getino M."/>
            <person name="Pursley I."/>
            <person name="Horton D.L."/>
            <person name="Alikhan N.F."/>
            <person name="Baker D."/>
            <person name="Gharbi K."/>
            <person name="Hall N."/>
            <person name="Watson M."/>
            <person name="Adriaenssens E.M."/>
            <person name="Foster-Nyarko E."/>
            <person name="Jarju S."/>
            <person name="Secka A."/>
            <person name="Antonio M."/>
            <person name="Oren A."/>
            <person name="Chaudhuri R.R."/>
            <person name="La Ragione R."/>
            <person name="Hildebrand F."/>
            <person name="Pallen M.J."/>
        </authorList>
    </citation>
    <scope>NUCLEOTIDE SEQUENCE</scope>
    <source>
        <strain evidence="1">11300</strain>
    </source>
</reference>
<name>A0A9D1L871_9FIRM</name>
<gene>
    <name evidence="1" type="ORF">IAD16_00265</name>
</gene>
<comment type="caution">
    <text evidence="1">The sequence shown here is derived from an EMBL/GenBank/DDBJ whole genome shotgun (WGS) entry which is preliminary data.</text>
</comment>
<dbReference type="InterPro" id="IPR038503">
    <property type="entry name" value="SpoIIIAH_sf"/>
</dbReference>